<dbReference type="Proteomes" id="UP000239663">
    <property type="component" value="Unassembled WGS sequence"/>
</dbReference>
<sequence>MRDPRLKRLAGQILRHSVKVEKGNKVMIHGHHNTKPLMLELIEEAYELGASPFIEIKDDELDRQWAIQSSREQYETMAKWELQRFEDIDAVIYIVGEENDAEMTDIPGEVFRINGEIMKPVTDYYINKCRWVLLNYPTKSLAQKAGMSTGKFEDFLLDVCTVDYAKMAKAMLPLKELMEKTDQVRIVSPGTDLSFSIKGIPAVMCYGERNIPDGEVYTAPVRNSVNGTITYNTPCPYHGTTFRNVSLTFKEGKIINAQADQVEKINEIFDIDEGARYIGEFALGLNPMIHHPMGDILFDEKINGSIHFTPGMAYKEADNGNVSSVHWDMVLIQREEYGGGEIYFDDRLIRKNGLFVVPELEGLNPDSLLGK</sequence>
<evidence type="ECO:0000256" key="2">
    <source>
        <dbReference type="ARBA" id="ARBA00001946"/>
    </source>
</evidence>
<organism evidence="10 11">
    <name type="scientific">Pradoshia eiseniae</name>
    <dbReference type="NCBI Taxonomy" id="2064768"/>
    <lineage>
        <taxon>Bacteria</taxon>
        <taxon>Bacillati</taxon>
        <taxon>Bacillota</taxon>
        <taxon>Bacilli</taxon>
        <taxon>Bacillales</taxon>
        <taxon>Bacillaceae</taxon>
        <taxon>Pradoshia</taxon>
    </lineage>
</organism>
<name>A0A2S7MY77_9BACI</name>
<comment type="similarity">
    <text evidence="4">Belongs to the peptidase M29 family.</text>
</comment>
<dbReference type="GO" id="GO:0046872">
    <property type="term" value="F:metal ion binding"/>
    <property type="evidence" value="ECO:0007669"/>
    <property type="project" value="UniProtKB-KW"/>
</dbReference>
<evidence type="ECO:0000256" key="3">
    <source>
        <dbReference type="ARBA" id="ARBA00001947"/>
    </source>
</evidence>
<keyword evidence="8" id="KW-0378">Hydrolase</keyword>
<keyword evidence="5 10" id="KW-0031">Aminopeptidase</keyword>
<evidence type="ECO:0000256" key="4">
    <source>
        <dbReference type="ARBA" id="ARBA00008236"/>
    </source>
</evidence>
<accession>A0A2S7MY77</accession>
<protein>
    <submittedName>
        <fullName evidence="10">Aminopeptidase</fullName>
    </submittedName>
</protein>
<dbReference type="OrthoDB" id="9803993at2"/>
<evidence type="ECO:0000313" key="10">
    <source>
        <dbReference type="EMBL" id="PQD94729.1"/>
    </source>
</evidence>
<dbReference type="Pfam" id="PF02073">
    <property type="entry name" value="Peptidase_M29"/>
    <property type="match status" value="1"/>
</dbReference>
<dbReference type="PANTHER" id="PTHR34448">
    <property type="entry name" value="AMINOPEPTIDASE"/>
    <property type="match status" value="1"/>
</dbReference>
<gene>
    <name evidence="10" type="ORF">CYL18_12205</name>
</gene>
<comment type="cofactor">
    <cofactor evidence="2">
        <name>Mg(2+)</name>
        <dbReference type="ChEBI" id="CHEBI:18420"/>
    </cofactor>
</comment>
<dbReference type="PANTHER" id="PTHR34448:SF1">
    <property type="entry name" value="BLL6088 PROTEIN"/>
    <property type="match status" value="1"/>
</dbReference>
<dbReference type="SUPFAM" id="SSF144052">
    <property type="entry name" value="Thermophilic metalloprotease-like"/>
    <property type="match status" value="1"/>
</dbReference>
<evidence type="ECO:0000256" key="9">
    <source>
        <dbReference type="ARBA" id="ARBA00023049"/>
    </source>
</evidence>
<evidence type="ECO:0000256" key="6">
    <source>
        <dbReference type="ARBA" id="ARBA00022670"/>
    </source>
</evidence>
<dbReference type="GO" id="GO:0008237">
    <property type="term" value="F:metallopeptidase activity"/>
    <property type="evidence" value="ECO:0007669"/>
    <property type="project" value="UniProtKB-KW"/>
</dbReference>
<dbReference type="GO" id="GO:0006508">
    <property type="term" value="P:proteolysis"/>
    <property type="evidence" value="ECO:0007669"/>
    <property type="project" value="UniProtKB-KW"/>
</dbReference>
<comment type="caution">
    <text evidence="10">The sequence shown here is derived from an EMBL/GenBank/DDBJ whole genome shotgun (WGS) entry which is preliminary data.</text>
</comment>
<evidence type="ECO:0000313" key="11">
    <source>
        <dbReference type="Proteomes" id="UP000239663"/>
    </source>
</evidence>
<dbReference type="InterPro" id="IPR052170">
    <property type="entry name" value="M29_Exopeptidase"/>
</dbReference>
<dbReference type="InterPro" id="IPR000787">
    <property type="entry name" value="Peptidase_M29"/>
</dbReference>
<comment type="cofactor">
    <cofactor evidence="1">
        <name>Co(2+)</name>
        <dbReference type="ChEBI" id="CHEBI:48828"/>
    </cofactor>
</comment>
<dbReference type="GO" id="GO:0004177">
    <property type="term" value="F:aminopeptidase activity"/>
    <property type="evidence" value="ECO:0007669"/>
    <property type="project" value="UniProtKB-KW"/>
</dbReference>
<comment type="cofactor">
    <cofactor evidence="3">
        <name>Zn(2+)</name>
        <dbReference type="ChEBI" id="CHEBI:29105"/>
    </cofactor>
</comment>
<dbReference type="Gene3D" id="3.40.1830.10">
    <property type="entry name" value="Thermophilic metalloprotease (M29)"/>
    <property type="match status" value="1"/>
</dbReference>
<dbReference type="InterPro" id="IPR035097">
    <property type="entry name" value="M29_N-terminal"/>
</dbReference>
<keyword evidence="7" id="KW-0479">Metal-binding</keyword>
<evidence type="ECO:0000256" key="1">
    <source>
        <dbReference type="ARBA" id="ARBA00001941"/>
    </source>
</evidence>
<evidence type="ECO:0000256" key="7">
    <source>
        <dbReference type="ARBA" id="ARBA00022723"/>
    </source>
</evidence>
<reference evidence="10 11" key="1">
    <citation type="submission" date="2017-12" db="EMBL/GenBank/DDBJ databases">
        <title>Taxonomic description and draft genome of Pradoshia cofamensis Gen. nov., sp. nov., a thermotolerant bacillale isolated from anterior gut of earthworm Eisenia fetida.</title>
        <authorList>
            <person name="Saha T."/>
            <person name="Chakraborty R."/>
        </authorList>
    </citation>
    <scope>NUCLEOTIDE SEQUENCE [LARGE SCALE GENOMIC DNA]</scope>
    <source>
        <strain evidence="10 11">EAG3</strain>
    </source>
</reference>
<keyword evidence="6" id="KW-0645">Protease</keyword>
<dbReference type="AlphaFoldDB" id="A0A2S7MY77"/>
<dbReference type="RefSeq" id="WP_104849803.1">
    <property type="nucleotide sequence ID" value="NZ_PKOZ01000007.1"/>
</dbReference>
<evidence type="ECO:0000256" key="5">
    <source>
        <dbReference type="ARBA" id="ARBA00022438"/>
    </source>
</evidence>
<keyword evidence="11" id="KW-1185">Reference proteome</keyword>
<evidence type="ECO:0000256" key="8">
    <source>
        <dbReference type="ARBA" id="ARBA00022801"/>
    </source>
</evidence>
<proteinExistence type="inferred from homology"/>
<keyword evidence="9" id="KW-0482">Metalloprotease</keyword>
<dbReference type="EMBL" id="PKOZ01000007">
    <property type="protein sequence ID" value="PQD94729.1"/>
    <property type="molecule type" value="Genomic_DNA"/>
</dbReference>